<dbReference type="GO" id="GO:0005829">
    <property type="term" value="C:cytosol"/>
    <property type="evidence" value="ECO:0007669"/>
    <property type="project" value="TreeGrafter"/>
</dbReference>
<proteinExistence type="predicted"/>
<evidence type="ECO:0000259" key="1">
    <source>
        <dbReference type="Pfam" id="PF01656"/>
    </source>
</evidence>
<dbReference type="GO" id="GO:0051782">
    <property type="term" value="P:negative regulation of cell division"/>
    <property type="evidence" value="ECO:0007669"/>
    <property type="project" value="TreeGrafter"/>
</dbReference>
<dbReference type="KEGG" id="vai:BU251_04955"/>
<dbReference type="AlphaFoldDB" id="A0A410P574"/>
<gene>
    <name evidence="2" type="ORF">BU251_04955</name>
</gene>
<reference evidence="2 3" key="1">
    <citation type="submission" date="2017-01" db="EMBL/GenBank/DDBJ databases">
        <title>First insights into the biology of 'candidatus Vampirococcus archaeovorus'.</title>
        <authorList>
            <person name="Kizina J."/>
            <person name="Jordan S."/>
            <person name="Stueber K."/>
            <person name="Reinhardt R."/>
            <person name="Harder J."/>
        </authorList>
    </citation>
    <scope>NUCLEOTIDE SEQUENCE [LARGE SCALE GENOMIC DNA]</scope>
    <source>
        <strain evidence="2 3">LiM</strain>
    </source>
</reference>
<dbReference type="GO" id="GO:0005524">
    <property type="term" value="F:ATP binding"/>
    <property type="evidence" value="ECO:0007669"/>
    <property type="project" value="TreeGrafter"/>
</dbReference>
<evidence type="ECO:0000313" key="2">
    <source>
        <dbReference type="EMBL" id="QAT17124.1"/>
    </source>
</evidence>
<dbReference type="InterPro" id="IPR014433">
    <property type="entry name" value="CooC"/>
</dbReference>
<dbReference type="InterPro" id="IPR002586">
    <property type="entry name" value="CobQ/CobB/MinD/ParA_Nub-bd_dom"/>
</dbReference>
<dbReference type="RefSeq" id="WP_128699775.1">
    <property type="nucleotide sequence ID" value="NZ_CP019384.1"/>
</dbReference>
<protein>
    <submittedName>
        <fullName evidence="2">CO dehydrogenase accessory protein CooC (Nickel insertion)</fullName>
    </submittedName>
</protein>
<dbReference type="OrthoDB" id="9779073at2"/>
<dbReference type="PANTHER" id="PTHR43384">
    <property type="entry name" value="SEPTUM SITE-DETERMINING PROTEIN MIND HOMOLOG, CHLOROPLASTIC-RELATED"/>
    <property type="match status" value="1"/>
</dbReference>
<evidence type="ECO:0000313" key="3">
    <source>
        <dbReference type="Proteomes" id="UP000287243"/>
    </source>
</evidence>
<dbReference type="PANTHER" id="PTHR43384:SF7">
    <property type="entry name" value="CARBON-MONOXIDE DEHYDROGENASE ACCESSORY PROTEIN"/>
    <property type="match status" value="1"/>
</dbReference>
<dbReference type="Proteomes" id="UP000287243">
    <property type="component" value="Chromosome"/>
</dbReference>
<dbReference type="InterPro" id="IPR027417">
    <property type="entry name" value="P-loop_NTPase"/>
</dbReference>
<dbReference type="Gene3D" id="3.40.50.300">
    <property type="entry name" value="P-loop containing nucleotide triphosphate hydrolases"/>
    <property type="match status" value="1"/>
</dbReference>
<name>A0A410P574_VELA1</name>
<dbReference type="SUPFAM" id="SSF52540">
    <property type="entry name" value="P-loop containing nucleoside triphosphate hydrolases"/>
    <property type="match status" value="1"/>
</dbReference>
<dbReference type="PIRSF" id="PIRSF005647">
    <property type="entry name" value="CooC"/>
    <property type="match status" value="1"/>
</dbReference>
<dbReference type="EMBL" id="CP019384">
    <property type="protein sequence ID" value="QAT17124.1"/>
    <property type="molecule type" value="Genomic_DNA"/>
</dbReference>
<dbReference type="GO" id="GO:0016887">
    <property type="term" value="F:ATP hydrolysis activity"/>
    <property type="evidence" value="ECO:0007669"/>
    <property type="project" value="TreeGrafter"/>
</dbReference>
<feature type="domain" description="CobQ/CobB/MinD/ParA nucleotide binding" evidence="1">
    <location>
        <begin position="4"/>
        <end position="225"/>
    </location>
</feature>
<sequence length="251" mass="27029">MNDVIVIGGKGGTGKTTISALLVLDLARKAQGGVLAVDADPNSNLCDALGLKDVGTIADIVDEVAKNPESVPKNMGKDAFIEYRIHTGITESEGFDLLVMGRPEGPGCYCYINNVLRNCMAKLIDDYRYIVIDNEAGLEHFSRKTTRACSEMIVVSDTTAVGLRSAGRIFELADELGISSKRRFLFVNKVEGPKDTGSMGKDCRLDKVFFIPYDAAVSDLSAKGVSLSCLAQDSAMRQAIVKAGEVIWPKN</sequence>
<dbReference type="GO" id="GO:0009898">
    <property type="term" value="C:cytoplasmic side of plasma membrane"/>
    <property type="evidence" value="ECO:0007669"/>
    <property type="project" value="TreeGrafter"/>
</dbReference>
<accession>A0A410P574</accession>
<dbReference type="Pfam" id="PF01656">
    <property type="entry name" value="CbiA"/>
    <property type="match status" value="1"/>
</dbReference>
<keyword evidence="3" id="KW-1185">Reference proteome</keyword>
<organism evidence="2 3">
    <name type="scientific">Velamenicoccus archaeovorus</name>
    <dbReference type="NCBI Taxonomy" id="1930593"/>
    <lineage>
        <taxon>Bacteria</taxon>
        <taxon>Pseudomonadati</taxon>
        <taxon>Candidatus Omnitrophota</taxon>
        <taxon>Candidatus Velamenicoccus</taxon>
    </lineage>
</organism>
<dbReference type="InterPro" id="IPR050625">
    <property type="entry name" value="ParA/MinD_ATPase"/>
</dbReference>